<dbReference type="Gene3D" id="3.40.50.2000">
    <property type="entry name" value="Glycogen Phosphorylase B"/>
    <property type="match status" value="1"/>
</dbReference>
<dbReference type="KEGG" id="aum:AURMO_00435"/>
<proteinExistence type="predicted"/>
<name>A0A2Z3S3U6_9MICO</name>
<organism evidence="1 2">
    <name type="scientific">Aurantimicrobium photophilum</name>
    <dbReference type="NCBI Taxonomy" id="1987356"/>
    <lineage>
        <taxon>Bacteria</taxon>
        <taxon>Bacillati</taxon>
        <taxon>Actinomycetota</taxon>
        <taxon>Actinomycetes</taxon>
        <taxon>Micrococcales</taxon>
        <taxon>Microbacteriaceae</taxon>
        <taxon>Aurantimicrobium</taxon>
    </lineage>
</organism>
<evidence type="ECO:0000313" key="2">
    <source>
        <dbReference type="Proteomes" id="UP000246894"/>
    </source>
</evidence>
<dbReference type="Proteomes" id="UP000246894">
    <property type="component" value="Chromosome"/>
</dbReference>
<dbReference type="EMBL" id="CP023994">
    <property type="protein sequence ID" value="AWR21052.1"/>
    <property type="molecule type" value="Genomic_DNA"/>
</dbReference>
<dbReference type="SUPFAM" id="SSF53756">
    <property type="entry name" value="UDP-Glycosyltransferase/glycogen phosphorylase"/>
    <property type="match status" value="1"/>
</dbReference>
<gene>
    <name evidence="1" type="ORF">AURMO_00435</name>
</gene>
<accession>A0A2Z3S3U6</accession>
<evidence type="ECO:0008006" key="3">
    <source>
        <dbReference type="Google" id="ProtNLM"/>
    </source>
</evidence>
<reference evidence="1 2" key="1">
    <citation type="submission" date="2017-10" db="EMBL/GenBank/DDBJ databases">
        <title>Genome of an Actinobacterium that displays light-enhanced growth.</title>
        <authorList>
            <person name="Maresca J.A."/>
            <person name="Hempel P."/>
            <person name="Shevchenko O."/>
            <person name="Miller K.J."/>
            <person name="Hahn M.W."/>
        </authorList>
    </citation>
    <scope>NUCLEOTIDE SEQUENCE [LARGE SCALE GENOMIC DNA]</scope>
    <source>
        <strain evidence="1 2">MWH-Mo1</strain>
    </source>
</reference>
<evidence type="ECO:0000313" key="1">
    <source>
        <dbReference type="EMBL" id="AWR21052.1"/>
    </source>
</evidence>
<sequence length="418" mass="46505">MSYGRLDRLLQARNSWPKWLNTAIDSVADNPSGLIGRLASLRYRPRGPLPDVSKSGKNLFTVAIGPVNYSNQGTLWAKSLSKKYPEVSTSTFAIEVPGGFNFPSDVIIPMDFYQRSSRWQKAQIEALSKFSHVLVEAEEPLVGRLFQRSVEKESVFLNNRGVSVAYIAHGTDVRIPDKHAKRTKWSPYLDPTLYINRLNALATKNVDFLNSIGSPVFVSTPDLLLDLPNAKWCPVVVEIEKWSTLRETTRRPGPIRVVHAPSVQTIKGTHLIEPALNKLHQQGIIEYRELRGIPSRLMPEEISWADVVLDQFRLGSYGVAAVEAMAAHKVVIGHIIPEVRELIQGHTGLELPIIEATPDNLESVLINLVAHPLKMDELKSAGGKYASRLHDGALSAEILMNNWIRPVQKESIVGGISQ</sequence>
<protein>
    <recommendedName>
        <fullName evidence="3">Glycosyltransferase</fullName>
    </recommendedName>
</protein>
<dbReference type="AlphaFoldDB" id="A0A2Z3S3U6"/>
<keyword evidence="2" id="KW-1185">Reference proteome</keyword>